<name>A0AAU8PAZ7_DESK7</name>
<dbReference type="Proteomes" id="UP000009229">
    <property type="component" value="Chromosome"/>
</dbReference>
<dbReference type="KEGG" id="dku:Desku_0820"/>
<dbReference type="AlphaFoldDB" id="A0AAU8PAZ7"/>
<keyword evidence="1" id="KW-0812">Transmembrane</keyword>
<gene>
    <name evidence="2" type="ordered locus">Desku_0820</name>
</gene>
<evidence type="ECO:0000313" key="3">
    <source>
        <dbReference type="Proteomes" id="UP000009229"/>
    </source>
</evidence>
<sequence length="84" mass="8751">MQKNPGLAAVLSFFITGLGQIYNGQIGKGIALFVGAVVSGLLCAVVIGFILLPAVWLYGIYDAYRTAEKINRGAGEGAEGYAGR</sequence>
<protein>
    <submittedName>
        <fullName evidence="2">TM2 domain-containing protein</fullName>
    </submittedName>
</protein>
<organism evidence="2 3">
    <name type="scientific">Desulfofundulus kuznetsovii (strain DSM 6115 / VKM B-1805 / 17)</name>
    <name type="common">Desulfotomaculum kuznetsovii</name>
    <dbReference type="NCBI Taxonomy" id="760568"/>
    <lineage>
        <taxon>Bacteria</taxon>
        <taxon>Bacillati</taxon>
        <taxon>Bacillota</taxon>
        <taxon>Clostridia</taxon>
        <taxon>Eubacteriales</taxon>
        <taxon>Peptococcaceae</taxon>
        <taxon>Desulfofundulus</taxon>
    </lineage>
</organism>
<feature type="transmembrane region" description="Helical" evidence="1">
    <location>
        <begin position="29"/>
        <end position="59"/>
    </location>
</feature>
<dbReference type="RefSeq" id="WP_013821935.1">
    <property type="nucleotide sequence ID" value="NC_015573.1"/>
</dbReference>
<keyword evidence="1" id="KW-1133">Transmembrane helix</keyword>
<proteinExistence type="predicted"/>
<keyword evidence="1" id="KW-0472">Membrane</keyword>
<keyword evidence="3" id="KW-1185">Reference proteome</keyword>
<dbReference type="EMBL" id="CP002770">
    <property type="protein sequence ID" value="AEG14420.1"/>
    <property type="molecule type" value="Genomic_DNA"/>
</dbReference>
<reference evidence="3" key="1">
    <citation type="submission" date="2011-05" db="EMBL/GenBank/DDBJ databases">
        <title>Complete sequence of Desulfotomaculum kuznetsovii DSM 6115.</title>
        <authorList>
            <person name="Lucas S."/>
            <person name="Han J."/>
            <person name="Lapidus A."/>
            <person name="Cheng J.-F."/>
            <person name="Goodwin L."/>
            <person name="Pitluck S."/>
            <person name="Peters L."/>
            <person name="Mikhailova N."/>
            <person name="Lu M."/>
            <person name="Saunders E."/>
            <person name="Han C."/>
            <person name="Tapia R."/>
            <person name="Land M."/>
            <person name="Hauser L."/>
            <person name="Kyrpides N."/>
            <person name="Ivanova N."/>
            <person name="Pagani I."/>
            <person name="Nazina T."/>
            <person name="Ivanova A."/>
            <person name="Parshina S."/>
            <person name="Kuever J."/>
            <person name="Muyzer G."/>
            <person name="Plugge C."/>
            <person name="Stams A."/>
            <person name="Woyke T."/>
        </authorList>
    </citation>
    <scope>NUCLEOTIDE SEQUENCE [LARGE SCALE GENOMIC DNA]</scope>
    <source>
        <strain evidence="3">DSM 6115 / VKM B-1805 / 17</strain>
    </source>
</reference>
<accession>A0AAU8PAZ7</accession>
<evidence type="ECO:0000313" key="2">
    <source>
        <dbReference type="EMBL" id="AEG14420.1"/>
    </source>
</evidence>
<evidence type="ECO:0000256" key="1">
    <source>
        <dbReference type="SAM" id="Phobius"/>
    </source>
</evidence>